<dbReference type="Proteomes" id="UP000267145">
    <property type="component" value="Unassembled WGS sequence"/>
</dbReference>
<evidence type="ECO:0000313" key="2">
    <source>
        <dbReference type="EMBL" id="RNJ59781.1"/>
    </source>
</evidence>
<feature type="transmembrane region" description="Helical" evidence="1">
    <location>
        <begin position="12"/>
        <end position="33"/>
    </location>
</feature>
<sequence>MAYVDLEAYERAVLALYIIAFLGSFTLCILTFAKLRGTDVYLGKAVSWLKATSVVFTFSILLDSIERILYFASRYGSFYTDRSPSPFIAWTAVLLNIWARAMVPILLSAAGGGIHHVMSSEPAGRERLVRSLALVLGGFSAVMAIPIFAVFVYAHAESMSNNPYGIVIEAADHMVRLHTALNFMIVVASVIVAVWSFTIKSSQWIRSVRARVFISTDTGTNLQAGYKILHWR</sequence>
<protein>
    <submittedName>
        <fullName evidence="2">Uncharacterized protein</fullName>
    </submittedName>
</protein>
<dbReference type="RefSeq" id="XP_028497939.1">
    <property type="nucleotide sequence ID" value="XM_028635737.1"/>
</dbReference>
<organism evidence="2 3">
    <name type="scientific">Verticillium nonalfalfae</name>
    <dbReference type="NCBI Taxonomy" id="1051616"/>
    <lineage>
        <taxon>Eukaryota</taxon>
        <taxon>Fungi</taxon>
        <taxon>Dikarya</taxon>
        <taxon>Ascomycota</taxon>
        <taxon>Pezizomycotina</taxon>
        <taxon>Sordariomycetes</taxon>
        <taxon>Hypocreomycetidae</taxon>
        <taxon>Glomerellales</taxon>
        <taxon>Plectosphaerellaceae</taxon>
        <taxon>Verticillium</taxon>
    </lineage>
</organism>
<evidence type="ECO:0000256" key="1">
    <source>
        <dbReference type="SAM" id="Phobius"/>
    </source>
</evidence>
<evidence type="ECO:0000313" key="3">
    <source>
        <dbReference type="Proteomes" id="UP000267145"/>
    </source>
</evidence>
<feature type="transmembrane region" description="Helical" evidence="1">
    <location>
        <begin position="180"/>
        <end position="199"/>
    </location>
</feature>
<reference evidence="2 3" key="1">
    <citation type="submission" date="2018-10" db="EMBL/GenBank/DDBJ databases">
        <title>Genome sequence of Verticillium nonalfalfae VnAa140.</title>
        <authorList>
            <person name="Stajich J.E."/>
            <person name="Kasson M.T."/>
        </authorList>
    </citation>
    <scope>NUCLEOTIDE SEQUENCE [LARGE SCALE GENOMIC DNA]</scope>
    <source>
        <strain evidence="2 3">VnAa140</strain>
    </source>
</reference>
<keyword evidence="1" id="KW-0812">Transmembrane</keyword>
<keyword evidence="1" id="KW-0472">Membrane</keyword>
<dbReference type="AlphaFoldDB" id="A0A3M9YI74"/>
<dbReference type="EMBL" id="RBVV01000013">
    <property type="protein sequence ID" value="RNJ59781.1"/>
    <property type="molecule type" value="Genomic_DNA"/>
</dbReference>
<feature type="transmembrane region" description="Helical" evidence="1">
    <location>
        <begin position="132"/>
        <end position="154"/>
    </location>
</feature>
<accession>A0A3M9YI74</accession>
<comment type="caution">
    <text evidence="2">The sequence shown here is derived from an EMBL/GenBank/DDBJ whole genome shotgun (WGS) entry which is preliminary data.</text>
</comment>
<feature type="transmembrane region" description="Helical" evidence="1">
    <location>
        <begin position="87"/>
        <end position="111"/>
    </location>
</feature>
<name>A0A3M9YI74_9PEZI</name>
<gene>
    <name evidence="2" type="ORF">D7B24_001508</name>
</gene>
<dbReference type="GeneID" id="39605197"/>
<proteinExistence type="predicted"/>
<keyword evidence="1" id="KW-1133">Transmembrane helix</keyword>
<keyword evidence="3" id="KW-1185">Reference proteome</keyword>